<evidence type="ECO:0000313" key="1">
    <source>
        <dbReference type="EMBL" id="CAB1428036.1"/>
    </source>
</evidence>
<accession>A0A9N7UCZ9</accession>
<sequence>MWDSQAQVYYRGVSQVKEQPATIATAPFACNRPPFEDTRSVTSSRCTCEPPEARLRRHVKLNTVAMWLGDTNNACCLCLLACGAAASGLAVPDTDEVQGWRPAP</sequence>
<reference evidence="1" key="1">
    <citation type="submission" date="2020-03" db="EMBL/GenBank/DDBJ databases">
        <authorList>
            <person name="Weist P."/>
        </authorList>
    </citation>
    <scope>NUCLEOTIDE SEQUENCE</scope>
</reference>
<dbReference type="AlphaFoldDB" id="A0A9N7UCZ9"/>
<evidence type="ECO:0000313" key="2">
    <source>
        <dbReference type="Proteomes" id="UP001153269"/>
    </source>
</evidence>
<dbReference type="Proteomes" id="UP001153269">
    <property type="component" value="Unassembled WGS sequence"/>
</dbReference>
<proteinExistence type="predicted"/>
<name>A0A9N7UCZ9_PLEPL</name>
<comment type="caution">
    <text evidence="1">The sequence shown here is derived from an EMBL/GenBank/DDBJ whole genome shotgun (WGS) entry which is preliminary data.</text>
</comment>
<keyword evidence="2" id="KW-1185">Reference proteome</keyword>
<protein>
    <submittedName>
        <fullName evidence="1">Uncharacterized protein</fullName>
    </submittedName>
</protein>
<dbReference type="EMBL" id="CADEAL010001013">
    <property type="protein sequence ID" value="CAB1428036.1"/>
    <property type="molecule type" value="Genomic_DNA"/>
</dbReference>
<gene>
    <name evidence="1" type="ORF">PLEPLA_LOCUS15990</name>
</gene>
<organism evidence="1 2">
    <name type="scientific">Pleuronectes platessa</name>
    <name type="common">European plaice</name>
    <dbReference type="NCBI Taxonomy" id="8262"/>
    <lineage>
        <taxon>Eukaryota</taxon>
        <taxon>Metazoa</taxon>
        <taxon>Chordata</taxon>
        <taxon>Craniata</taxon>
        <taxon>Vertebrata</taxon>
        <taxon>Euteleostomi</taxon>
        <taxon>Actinopterygii</taxon>
        <taxon>Neopterygii</taxon>
        <taxon>Teleostei</taxon>
        <taxon>Neoteleostei</taxon>
        <taxon>Acanthomorphata</taxon>
        <taxon>Carangaria</taxon>
        <taxon>Pleuronectiformes</taxon>
        <taxon>Pleuronectoidei</taxon>
        <taxon>Pleuronectidae</taxon>
        <taxon>Pleuronectes</taxon>
    </lineage>
</organism>